<evidence type="ECO:0000313" key="3">
    <source>
        <dbReference type="Proteomes" id="UP000009134"/>
    </source>
</evidence>
<dbReference type="PANTHER" id="PTHR46145:SF4">
    <property type="entry name" value="HEPARANASE"/>
    <property type="match status" value="1"/>
</dbReference>
<proteinExistence type="predicted"/>
<dbReference type="EMBL" id="CP000677">
    <property type="protein sequence ID" value="ABP64533.1"/>
    <property type="molecule type" value="Genomic_DNA"/>
</dbReference>
<keyword evidence="2" id="KW-0614">Plasmid</keyword>
<gene>
    <name evidence="2" type="ordered locus">Saro_3674</name>
</gene>
<dbReference type="PANTHER" id="PTHR46145">
    <property type="entry name" value="HEPARANASE"/>
    <property type="match status" value="1"/>
</dbReference>
<sequence length="506" mass="53937">MMRKALLSATALVALTGAAPAPAPSLQLGTLAKLGTVNERYQSYNIEMVEVTGGRFWAPYGGSADERYRQRPPIDLTDPKLVALAKALGPSLVRVSGTWANNTYLEAEGENLPAPPAGFVQVLKRDQWRRVVAFSKAVDARIVTSFAVSNGTRDANGVWTPAQAQRLVDLTRDAGGELYAAEFFNEANMPSAAPQMPKGYTAANYGAEFRLFRDWARKAVPDMKILGVGGVGEAGLLKDVPVPAEMGSHVSSEDMMQANPNSVDGVSYHFYGSVSQRCAGLGIGTAQKHDALTAKWLDLTVRDYRYYAALRDRFEPGKPMWNTETAQAACGGSPWASTFLDTFRYLNQNAALAQQGLQVVMHNTLAASDYALIDRDTLTPRPNYWGAVLWKRTMGSTVLASPRSPSPALRLYAHCLAGKPGGVAVMALNTGEAAQMIGLGGKGLGWTMTGQPLDTRTVLVNGKAPALSADLKLTGLDGAPVAGKVTLPGQSIAFYAIPGAANPACR</sequence>
<dbReference type="CAZy" id="GH79">
    <property type="family name" value="Glycoside Hydrolase Family 79"/>
</dbReference>
<organism evidence="2 3">
    <name type="scientific">Novosphingobium aromaticivorans (strain ATCC 700278 / DSM 12444 / CCUG 56034 / CIP 105152 / NBRC 16084 / F199)</name>
    <dbReference type="NCBI Taxonomy" id="279238"/>
    <lineage>
        <taxon>Bacteria</taxon>
        <taxon>Pseudomonadati</taxon>
        <taxon>Pseudomonadota</taxon>
        <taxon>Alphaproteobacteria</taxon>
        <taxon>Sphingomonadales</taxon>
        <taxon>Sphingomonadaceae</taxon>
        <taxon>Novosphingobium</taxon>
    </lineage>
</organism>
<evidence type="ECO:0000313" key="2">
    <source>
        <dbReference type="EMBL" id="ABP64533.1"/>
    </source>
</evidence>
<dbReference type="HOGENOM" id="CLU_041143_0_0_5"/>
<feature type="chain" id="PRO_5002676887" evidence="1">
    <location>
        <begin position="24"/>
        <end position="506"/>
    </location>
</feature>
<dbReference type="AlphaFoldDB" id="A4XF22"/>
<keyword evidence="1" id="KW-0732">Signal</keyword>
<dbReference type="RefSeq" id="WP_011906919.1">
    <property type="nucleotide sequence ID" value="NC_009427.1"/>
</dbReference>
<dbReference type="Gene3D" id="3.20.20.80">
    <property type="entry name" value="Glycosidases"/>
    <property type="match status" value="1"/>
</dbReference>
<dbReference type="eggNOG" id="ENOG502Z9F7">
    <property type="taxonomic scope" value="Bacteria"/>
</dbReference>
<feature type="signal peptide" evidence="1">
    <location>
        <begin position="1"/>
        <end position="23"/>
    </location>
</feature>
<dbReference type="InterPro" id="IPR017853">
    <property type="entry name" value="GH"/>
</dbReference>
<dbReference type="KEGG" id="nar:Saro_3674"/>
<accession>A4XF22</accession>
<name>A4XF22_NOVAD</name>
<keyword evidence="3" id="KW-1185">Reference proteome</keyword>
<geneLocation type="plasmid" evidence="2 3">
    <name>pNL2</name>
</geneLocation>
<protein>
    <submittedName>
        <fullName evidence="2">Uncharacterized protein</fullName>
    </submittedName>
</protein>
<dbReference type="SUPFAM" id="SSF51445">
    <property type="entry name" value="(Trans)glycosidases"/>
    <property type="match status" value="1"/>
</dbReference>
<evidence type="ECO:0000256" key="1">
    <source>
        <dbReference type="SAM" id="SignalP"/>
    </source>
</evidence>
<reference evidence="2 3" key="1">
    <citation type="submission" date="2007-04" db="EMBL/GenBank/DDBJ databases">
        <title>Complete sequence of plasmid pNL2 of Novosphingobium aromaticivorans DSM 12444.</title>
        <authorList>
            <consortium name="US DOE Joint Genome Institute"/>
            <person name="Copeland A."/>
            <person name="Lucas S."/>
            <person name="Lapidus A."/>
            <person name="Barry K."/>
            <person name="Detter J.C."/>
            <person name="Glavina del Rio T."/>
            <person name="Hammon N."/>
            <person name="Israni S."/>
            <person name="Dalin E."/>
            <person name="Tice H."/>
            <person name="Pitluck S."/>
            <person name="Chertkov O."/>
            <person name="Han C."/>
            <person name="Thomson S."/>
            <person name="Schmutz J."/>
            <person name="Larimer F."/>
            <person name="Land M."/>
            <person name="Kyrpides N."/>
            <person name="Ivanova N."/>
            <person name="Fredrickson J."/>
            <person name="Romine M.F."/>
            <person name="Richardson P."/>
        </authorList>
    </citation>
    <scope>NUCLEOTIDE SEQUENCE [LARGE SCALE GENOMIC DNA]</scope>
    <source>
        <strain evidence="3">ATCC 700278 / DSM 12444 / CCUG 56034 / CIP 105152 / NBRC 16084 / F199</strain>
        <plasmid evidence="2 3">pNL2</plasmid>
    </source>
</reference>
<dbReference type="Proteomes" id="UP000009134">
    <property type="component" value="Plasmid pNL2"/>
</dbReference>